<dbReference type="SUPFAM" id="SSF52833">
    <property type="entry name" value="Thioredoxin-like"/>
    <property type="match status" value="1"/>
</dbReference>
<dbReference type="GO" id="GO:0005634">
    <property type="term" value="C:nucleus"/>
    <property type="evidence" value="ECO:0007669"/>
    <property type="project" value="TreeGrafter"/>
</dbReference>
<evidence type="ECO:0000256" key="6">
    <source>
        <dbReference type="ARBA" id="ARBA00030426"/>
    </source>
</evidence>
<dbReference type="InterPro" id="IPR040079">
    <property type="entry name" value="Glutathione_S-Trfase"/>
</dbReference>
<comment type="function">
    <text evidence="1">Probably plays a role in anchoring the complex to other cellular components.</text>
</comment>
<dbReference type="InterPro" id="IPR010987">
    <property type="entry name" value="Glutathione-S-Trfase_C-like"/>
</dbReference>
<dbReference type="eggNOG" id="KOG1627">
    <property type="taxonomic scope" value="Eukaryota"/>
</dbReference>
<dbReference type="InterPro" id="IPR036433">
    <property type="entry name" value="EF1B_G_C_sf"/>
</dbReference>
<dbReference type="EMBL" id="AAQR03147766">
    <property type="status" value="NOT_ANNOTATED_CDS"/>
    <property type="molecule type" value="Genomic_DNA"/>
</dbReference>
<keyword evidence="4 7" id="KW-0251">Elongation factor</keyword>
<dbReference type="STRING" id="30611.ENSOGAP00000000739"/>
<feature type="domain" description="GST N-terminal" evidence="10">
    <location>
        <begin position="2"/>
        <end position="87"/>
    </location>
</feature>
<dbReference type="GeneTree" id="ENSGT00390000007552"/>
<dbReference type="FunFam" id="3.30.70.1010:FF:000001">
    <property type="entry name" value="Elongation factor 1-gamma 1"/>
    <property type="match status" value="1"/>
</dbReference>
<dbReference type="EMBL" id="AAQR03147767">
    <property type="status" value="NOT_ANNOTATED_CDS"/>
    <property type="molecule type" value="Genomic_DNA"/>
</dbReference>
<dbReference type="GO" id="GO:0009615">
    <property type="term" value="P:response to virus"/>
    <property type="evidence" value="ECO:0007669"/>
    <property type="project" value="Ensembl"/>
</dbReference>
<dbReference type="PROSITE" id="PS50404">
    <property type="entry name" value="GST_NTER"/>
    <property type="match status" value="1"/>
</dbReference>
<dbReference type="SMART" id="SM01183">
    <property type="entry name" value="EF1G"/>
    <property type="match status" value="1"/>
</dbReference>
<evidence type="ECO:0000256" key="3">
    <source>
        <dbReference type="ARBA" id="ARBA00022218"/>
    </source>
</evidence>
<evidence type="ECO:0000256" key="1">
    <source>
        <dbReference type="ARBA" id="ARBA00003468"/>
    </source>
</evidence>
<evidence type="ECO:0000256" key="2">
    <source>
        <dbReference type="ARBA" id="ARBA00011237"/>
    </source>
</evidence>
<dbReference type="Gene3D" id="3.30.70.1010">
    <property type="entry name" value="Translation elongation factor EF1B, gamma chain, conserved domain"/>
    <property type="match status" value="1"/>
</dbReference>
<evidence type="ECO:0000259" key="11">
    <source>
        <dbReference type="PROSITE" id="PS50405"/>
    </source>
</evidence>
<dbReference type="InterPro" id="IPR050802">
    <property type="entry name" value="EF-GSTs"/>
</dbReference>
<dbReference type="PANTHER" id="PTHR43986">
    <property type="entry name" value="ELONGATION FACTOR 1-GAMMA"/>
    <property type="match status" value="1"/>
</dbReference>
<dbReference type="InterPro" id="IPR036249">
    <property type="entry name" value="Thioredoxin-like_sf"/>
</dbReference>
<protein>
    <recommendedName>
        <fullName evidence="3">Elongation factor 1-gamma</fullName>
    </recommendedName>
    <alternativeName>
        <fullName evidence="6">eEF-1B gamma</fullName>
    </alternativeName>
</protein>
<dbReference type="CDD" id="cd03181">
    <property type="entry name" value="GST_C_EF1Bgamma_like"/>
    <property type="match status" value="1"/>
</dbReference>
<dbReference type="Pfam" id="PF00647">
    <property type="entry name" value="EF1G"/>
    <property type="match status" value="1"/>
</dbReference>
<organism evidence="12 13">
    <name type="scientific">Otolemur garnettii</name>
    <name type="common">Small-eared galago</name>
    <name type="synonym">Garnett's greater bushbaby</name>
    <dbReference type="NCBI Taxonomy" id="30611"/>
    <lineage>
        <taxon>Eukaryota</taxon>
        <taxon>Metazoa</taxon>
        <taxon>Chordata</taxon>
        <taxon>Craniata</taxon>
        <taxon>Vertebrata</taxon>
        <taxon>Euteleostomi</taxon>
        <taxon>Mammalia</taxon>
        <taxon>Eutheria</taxon>
        <taxon>Euarchontoglires</taxon>
        <taxon>Primates</taxon>
        <taxon>Strepsirrhini</taxon>
        <taxon>Lorisiformes</taxon>
        <taxon>Galagidae</taxon>
        <taxon>Otolemur</taxon>
    </lineage>
</organism>
<dbReference type="eggNOG" id="KOG0867">
    <property type="taxonomic scope" value="Eukaryota"/>
</dbReference>
<dbReference type="OMA" id="TQYFSWT"/>
<evidence type="ECO:0000256" key="7">
    <source>
        <dbReference type="PROSITE-ProRule" id="PRU00519"/>
    </source>
</evidence>
<dbReference type="FunCoup" id="H0WHA4">
    <property type="interactions" value="2771"/>
</dbReference>
<dbReference type="FunFam" id="3.40.30.10:FF:000088">
    <property type="entry name" value="Elongation factor 1-gamma"/>
    <property type="match status" value="1"/>
</dbReference>
<sequence length="431" mass="49284">MAAGTLYTYPENWRAFKALIAAQYSGAQVRVLSAPPHFHFGQTNRTPEFLRKFPAGKVPAFEGDDGFCVFESNAIAYYVSNEELRGSTPEAAAQVVQWVSFADSDIVPPASTWVFPTLGIMHHNKQQASYNLHGQTRGLRGLPSLEQTFMVFMAFSSNDFVPTLTSLQVLEPSFRQAFPNTNRWFLTCINQPQFRAVLGEVKLCEKMAQFDAKKFAESQPKKDTPRKEKGSREEKQKPQAERKEEKKAAAPPPEEEMDECEQALAAEPKAKDPFAHLPKSTFVLDEFKRKYSNEDTVSVALPYFWEHFDKDGWSLWYSEYRFPEELTQTFMSCNLITGMFQRLDKLRKNAFASVILFGTNNSSSISGVWVFRGQELAFPLSPDWQVDYESYTWRKLDPGSEETQTLVREYFSWEGAFQHVGKAFNQGKIFK</sequence>
<dbReference type="InterPro" id="IPR004045">
    <property type="entry name" value="Glutathione_S-Trfase_N"/>
</dbReference>
<dbReference type="SFLD" id="SFLDS00019">
    <property type="entry name" value="Glutathione_Transferase_(cytos"/>
    <property type="match status" value="1"/>
</dbReference>
<evidence type="ECO:0000256" key="5">
    <source>
        <dbReference type="ARBA" id="ARBA00022917"/>
    </source>
</evidence>
<evidence type="ECO:0000256" key="4">
    <source>
        <dbReference type="ARBA" id="ARBA00022768"/>
    </source>
</evidence>
<dbReference type="Pfam" id="PF02798">
    <property type="entry name" value="GST_N"/>
    <property type="match status" value="1"/>
</dbReference>
<evidence type="ECO:0000313" key="12">
    <source>
        <dbReference type="Ensembl" id="ENSOGAP00000000739.2"/>
    </source>
</evidence>
<dbReference type="PROSITE" id="PS50040">
    <property type="entry name" value="EF1G_C"/>
    <property type="match status" value="1"/>
</dbReference>
<name>H0WHA4_OTOGA</name>
<dbReference type="InterPro" id="IPR001662">
    <property type="entry name" value="EF1B_G_C"/>
</dbReference>
<dbReference type="Gene3D" id="1.20.1050.10">
    <property type="match status" value="1"/>
</dbReference>
<dbReference type="GO" id="GO:0005783">
    <property type="term" value="C:endoplasmic reticulum"/>
    <property type="evidence" value="ECO:0007669"/>
    <property type="project" value="Ensembl"/>
</dbReference>
<dbReference type="EMBL" id="AAQR03147769">
    <property type="status" value="NOT_ANNOTATED_CDS"/>
    <property type="molecule type" value="Genomic_DNA"/>
</dbReference>
<accession>H0WHA4</accession>
<dbReference type="HOGENOM" id="CLU_011226_3_1_1"/>
<dbReference type="SUPFAM" id="SSF47616">
    <property type="entry name" value="GST C-terminal domain-like"/>
    <property type="match status" value="1"/>
</dbReference>
<dbReference type="Ensembl" id="ENSOGAT00000000828.2">
    <property type="protein sequence ID" value="ENSOGAP00000000739.2"/>
    <property type="gene ID" value="ENSOGAG00000000827.2"/>
</dbReference>
<feature type="compositionally biased region" description="Basic and acidic residues" evidence="8">
    <location>
        <begin position="215"/>
        <end position="248"/>
    </location>
</feature>
<dbReference type="InParanoid" id="H0WHA4"/>
<feature type="domain" description="EF-1-gamma C-terminal" evidence="9">
    <location>
        <begin position="270"/>
        <end position="431"/>
    </location>
</feature>
<evidence type="ECO:0000313" key="13">
    <source>
        <dbReference type="Proteomes" id="UP000005225"/>
    </source>
</evidence>
<dbReference type="InterPro" id="IPR036282">
    <property type="entry name" value="Glutathione-S-Trfase_C_sf"/>
</dbReference>
<keyword evidence="13" id="KW-1185">Reference proteome</keyword>
<reference evidence="12" key="3">
    <citation type="submission" date="2025-09" db="UniProtKB">
        <authorList>
            <consortium name="Ensembl"/>
        </authorList>
    </citation>
    <scope>IDENTIFICATION</scope>
</reference>
<dbReference type="EMBL" id="AAQR03147765">
    <property type="status" value="NOT_ANNOTATED_CDS"/>
    <property type="molecule type" value="Genomic_DNA"/>
</dbReference>
<dbReference type="EMBL" id="AAQR03147768">
    <property type="status" value="NOT_ANNOTATED_CDS"/>
    <property type="molecule type" value="Genomic_DNA"/>
</dbReference>
<dbReference type="Gene3D" id="3.40.30.10">
    <property type="entry name" value="Glutaredoxin"/>
    <property type="match status" value="1"/>
</dbReference>
<reference evidence="12" key="2">
    <citation type="submission" date="2025-08" db="UniProtKB">
        <authorList>
            <consortium name="Ensembl"/>
        </authorList>
    </citation>
    <scope>IDENTIFICATION</scope>
</reference>
<comment type="subunit">
    <text evidence="2">EF-1 is composed of four subunits: alpha, beta, delta, and gamma.</text>
</comment>
<proteinExistence type="predicted"/>
<evidence type="ECO:0000259" key="9">
    <source>
        <dbReference type="PROSITE" id="PS50040"/>
    </source>
</evidence>
<feature type="domain" description="GST C-terminal" evidence="11">
    <location>
        <begin position="88"/>
        <end position="210"/>
    </location>
</feature>
<evidence type="ECO:0000256" key="8">
    <source>
        <dbReference type="SAM" id="MobiDB-lite"/>
    </source>
</evidence>
<dbReference type="Proteomes" id="UP000005225">
    <property type="component" value="Unassembled WGS sequence"/>
</dbReference>
<keyword evidence="5 7" id="KW-0648">Protein biosynthesis</keyword>
<dbReference type="CDD" id="cd03044">
    <property type="entry name" value="GST_N_EF1Bgamma"/>
    <property type="match status" value="1"/>
</dbReference>
<dbReference type="EMBL" id="AAQR03147764">
    <property type="status" value="NOT_ANNOTATED_CDS"/>
    <property type="molecule type" value="Genomic_DNA"/>
</dbReference>
<dbReference type="PANTHER" id="PTHR43986:SF1">
    <property type="entry name" value="ELONGATION FACTOR 1-GAMMA"/>
    <property type="match status" value="1"/>
</dbReference>
<reference evidence="13" key="1">
    <citation type="submission" date="2011-03" db="EMBL/GenBank/DDBJ databases">
        <title>Version 3 of the genome sequence of Otolemur garnettii (Bushbaby).</title>
        <authorList>
            <consortium name="The Broad Institute Genome Sequencing Platform"/>
            <person name="Di Palma F."/>
            <person name="Johnson J."/>
            <person name="Lander E.S."/>
            <person name="Lindblad-Toh K."/>
            <person name="Jaffe D.B."/>
            <person name="Gnerre S."/>
            <person name="MacCallum I."/>
            <person name="Przybylski D."/>
            <person name="Ribeiro F.J."/>
            <person name="Burton J.N."/>
            <person name="Walker B.J."/>
            <person name="Sharpe T."/>
            <person name="Hall G."/>
        </authorList>
    </citation>
    <scope>NUCLEOTIDE SEQUENCE [LARGE SCALE GENOMIC DNA]</scope>
</reference>
<feature type="region of interest" description="Disordered" evidence="8">
    <location>
        <begin position="215"/>
        <end position="262"/>
    </location>
</feature>
<dbReference type="SUPFAM" id="SSF89942">
    <property type="entry name" value="eEF1-gamma domain"/>
    <property type="match status" value="1"/>
</dbReference>
<dbReference type="PROSITE" id="PS50405">
    <property type="entry name" value="GST_CTER"/>
    <property type="match status" value="1"/>
</dbReference>
<dbReference type="AlphaFoldDB" id="H0WHA4"/>
<dbReference type="GO" id="GO:0003746">
    <property type="term" value="F:translation elongation factor activity"/>
    <property type="evidence" value="ECO:0007669"/>
    <property type="project" value="UniProtKB-UniRule"/>
</dbReference>
<evidence type="ECO:0000259" key="10">
    <source>
        <dbReference type="PROSITE" id="PS50404"/>
    </source>
</evidence>